<name>A0A4Z1L0M0_9HELO</name>
<dbReference type="Proteomes" id="UP000297280">
    <property type="component" value="Unassembled WGS sequence"/>
</dbReference>
<comment type="caution">
    <text evidence="2">The sequence shown here is derived from an EMBL/GenBank/DDBJ whole genome shotgun (WGS) entry which is preliminary data.</text>
</comment>
<evidence type="ECO:0000313" key="3">
    <source>
        <dbReference type="Proteomes" id="UP000297280"/>
    </source>
</evidence>
<reference evidence="2 3" key="1">
    <citation type="submission" date="2017-12" db="EMBL/GenBank/DDBJ databases">
        <title>Comparative genomics of Botrytis spp.</title>
        <authorList>
            <person name="Valero-Jimenez C.A."/>
            <person name="Tapia P."/>
            <person name="Veloso J."/>
            <person name="Silva-Moreno E."/>
            <person name="Staats M."/>
            <person name="Valdes J.H."/>
            <person name="Van Kan J.A.L."/>
        </authorList>
    </citation>
    <scope>NUCLEOTIDE SEQUENCE [LARGE SCALE GENOMIC DNA]</scope>
    <source>
        <strain evidence="2 3">MUCL3349</strain>
    </source>
</reference>
<organism evidence="2 3">
    <name type="scientific">Botrytis porri</name>
    <dbReference type="NCBI Taxonomy" id="87229"/>
    <lineage>
        <taxon>Eukaryota</taxon>
        <taxon>Fungi</taxon>
        <taxon>Dikarya</taxon>
        <taxon>Ascomycota</taxon>
        <taxon>Pezizomycotina</taxon>
        <taxon>Leotiomycetes</taxon>
        <taxon>Helotiales</taxon>
        <taxon>Sclerotiniaceae</taxon>
        <taxon>Botrytis</taxon>
    </lineage>
</organism>
<keyword evidence="3" id="KW-1185">Reference proteome</keyword>
<gene>
    <name evidence="2" type="ORF">BPOR_0071g00120</name>
</gene>
<accession>A0A4Z1L0M0</accession>
<evidence type="ECO:0000256" key="1">
    <source>
        <dbReference type="SAM" id="MobiDB-lite"/>
    </source>
</evidence>
<feature type="compositionally biased region" description="Basic and acidic residues" evidence="1">
    <location>
        <begin position="76"/>
        <end position="86"/>
    </location>
</feature>
<feature type="region of interest" description="Disordered" evidence="1">
    <location>
        <begin position="59"/>
        <end position="86"/>
    </location>
</feature>
<evidence type="ECO:0000313" key="2">
    <source>
        <dbReference type="EMBL" id="TGO90280.1"/>
    </source>
</evidence>
<proteinExistence type="predicted"/>
<feature type="region of interest" description="Disordered" evidence="1">
    <location>
        <begin position="1"/>
        <end position="27"/>
    </location>
</feature>
<sequence length="86" mass="8958">MVLELEASSRQRIAEAESEASAGSGGLASGYLLVSSNNGSYADITEADSEASKNVGLLPTRAGKRLPPPIPVLSEYGRHADITEAR</sequence>
<dbReference type="AlphaFoldDB" id="A0A4Z1L0M0"/>
<dbReference type="EMBL" id="PQXO01000071">
    <property type="protein sequence ID" value="TGO90280.1"/>
    <property type="molecule type" value="Genomic_DNA"/>
</dbReference>
<protein>
    <submittedName>
        <fullName evidence="2">Uncharacterized protein</fullName>
    </submittedName>
</protein>